<organism evidence="4 5">
    <name type="scientific">Lupinus angustifolius</name>
    <name type="common">Narrow-leaved blue lupine</name>
    <dbReference type="NCBI Taxonomy" id="3871"/>
    <lineage>
        <taxon>Eukaryota</taxon>
        <taxon>Viridiplantae</taxon>
        <taxon>Streptophyta</taxon>
        <taxon>Embryophyta</taxon>
        <taxon>Tracheophyta</taxon>
        <taxon>Spermatophyta</taxon>
        <taxon>Magnoliopsida</taxon>
        <taxon>eudicotyledons</taxon>
        <taxon>Gunneridae</taxon>
        <taxon>Pentapetalae</taxon>
        <taxon>rosids</taxon>
        <taxon>fabids</taxon>
        <taxon>Fabales</taxon>
        <taxon>Fabaceae</taxon>
        <taxon>Papilionoideae</taxon>
        <taxon>50 kb inversion clade</taxon>
        <taxon>genistoids sensu lato</taxon>
        <taxon>core genistoids</taxon>
        <taxon>Genisteae</taxon>
        <taxon>Lupinus</taxon>
    </lineage>
</organism>
<feature type="compositionally biased region" description="Pro residues" evidence="2">
    <location>
        <begin position="36"/>
        <end position="46"/>
    </location>
</feature>
<accession>A0A394DBE0</accession>
<dbReference type="Proteomes" id="UP000188354">
    <property type="component" value="Unassembled WGS sequence"/>
</dbReference>
<dbReference type="PANTHER" id="PTHR23024">
    <property type="entry name" value="ARYLACETAMIDE DEACETYLASE"/>
    <property type="match status" value="1"/>
</dbReference>
<evidence type="ECO:0000313" key="4">
    <source>
        <dbReference type="EMBL" id="OIW20648.1"/>
    </source>
</evidence>
<dbReference type="AlphaFoldDB" id="A0A394DBE0"/>
<dbReference type="PANTHER" id="PTHR23024:SF113">
    <property type="entry name" value="CARBOXYLESTERASE 8-RELATED"/>
    <property type="match status" value="1"/>
</dbReference>
<sequence length="335" mass="37294">MAEEPPPFQSSKLQDVLKIHLNQNDTLTRSYDVVPSVPPSPTPPTDPNSNPIHALSKDIPLNPTTNTSLRLFLPHPPPPPSVKLPVILYFHGGGFILFHASSIVFHDSCSAFASLFPAIVASVEYRLAPEDRLPAAYDDAVDAINWMRNQALDPTKSEPWIREHADFNNCFLMGCSAGGNITYFAGLRALDMDINPIKIKGLIMHTPYFSGVQRSESEIRLINDDLIPLHKNDIMWTLSLPKGSDRDHMYCNPMVSNMIYGDKIGQLPKCFINGNSGDPLVDKQKELVKILEGHGVHLVQHFVEDGFHAIELFDKAKAMIFCENVKKFVVETIAS</sequence>
<dbReference type="InterPro" id="IPR013094">
    <property type="entry name" value="AB_hydrolase_3"/>
</dbReference>
<keyword evidence="5" id="KW-1185">Reference proteome</keyword>
<evidence type="ECO:0000256" key="2">
    <source>
        <dbReference type="SAM" id="MobiDB-lite"/>
    </source>
</evidence>
<dbReference type="EMBL" id="MLAU01012015">
    <property type="protein sequence ID" value="OIW20648.1"/>
    <property type="molecule type" value="Genomic_DNA"/>
</dbReference>
<dbReference type="SUPFAM" id="SSF53474">
    <property type="entry name" value="alpha/beta-Hydrolases"/>
    <property type="match status" value="1"/>
</dbReference>
<feature type="domain" description="Alpha/beta hydrolase fold-3" evidence="3">
    <location>
        <begin position="87"/>
        <end position="310"/>
    </location>
</feature>
<name>A0A394DBE0_LUPAN</name>
<dbReference type="STRING" id="3871.A0A394DBE0"/>
<dbReference type="GO" id="GO:0016787">
    <property type="term" value="F:hydrolase activity"/>
    <property type="evidence" value="ECO:0007669"/>
    <property type="project" value="InterPro"/>
</dbReference>
<reference evidence="4 5" key="1">
    <citation type="journal article" date="2017" name="Plant Biotechnol. J.">
        <title>A comprehensive draft genome sequence for lupin (Lupinus angustifolius), an emerging health food: insights into plant-microbe interactions and legume evolution.</title>
        <authorList>
            <person name="Hane J.K."/>
            <person name="Ming Y."/>
            <person name="Kamphuis L.G."/>
            <person name="Nelson M.N."/>
            <person name="Garg G."/>
            <person name="Atkins C.A."/>
            <person name="Bayer P.E."/>
            <person name="Bravo A."/>
            <person name="Bringans S."/>
            <person name="Cannon S."/>
            <person name="Edwards D."/>
            <person name="Foley R."/>
            <person name="Gao L.L."/>
            <person name="Harrison M.J."/>
            <person name="Huang W."/>
            <person name="Hurgobin B."/>
            <person name="Li S."/>
            <person name="Liu C.W."/>
            <person name="McGrath A."/>
            <person name="Morahan G."/>
            <person name="Murray J."/>
            <person name="Weller J."/>
            <person name="Jian J."/>
            <person name="Singh K.B."/>
        </authorList>
    </citation>
    <scope>NUCLEOTIDE SEQUENCE [LARGE SCALE GENOMIC DNA]</scope>
    <source>
        <strain evidence="5">cv. Tanjil</strain>
        <tissue evidence="4">Whole plant</tissue>
    </source>
</reference>
<evidence type="ECO:0000256" key="1">
    <source>
        <dbReference type="ARBA" id="ARBA00010515"/>
    </source>
</evidence>
<gene>
    <name evidence="4" type="ORF">TanjilG_18586</name>
</gene>
<proteinExistence type="inferred from homology"/>
<evidence type="ECO:0000313" key="5">
    <source>
        <dbReference type="Proteomes" id="UP000188354"/>
    </source>
</evidence>
<evidence type="ECO:0000259" key="3">
    <source>
        <dbReference type="Pfam" id="PF07859"/>
    </source>
</evidence>
<protein>
    <recommendedName>
        <fullName evidence="3">Alpha/beta hydrolase fold-3 domain-containing protein</fullName>
    </recommendedName>
</protein>
<dbReference type="InterPro" id="IPR029058">
    <property type="entry name" value="AB_hydrolase_fold"/>
</dbReference>
<comment type="similarity">
    <text evidence="1">Belongs to the 'GDXG' lipolytic enzyme family.</text>
</comment>
<dbReference type="OrthoDB" id="408631at2759"/>
<comment type="caution">
    <text evidence="4">The sequence shown here is derived from an EMBL/GenBank/DDBJ whole genome shotgun (WGS) entry which is preliminary data.</text>
</comment>
<dbReference type="Gene3D" id="3.40.50.1820">
    <property type="entry name" value="alpha/beta hydrolase"/>
    <property type="match status" value="1"/>
</dbReference>
<dbReference type="InterPro" id="IPR050466">
    <property type="entry name" value="Carboxylest/Gibb_receptor"/>
</dbReference>
<dbReference type="Pfam" id="PF07859">
    <property type="entry name" value="Abhydrolase_3"/>
    <property type="match status" value="1"/>
</dbReference>
<dbReference type="Gramene" id="OIW20648">
    <property type="protein sequence ID" value="OIW20648"/>
    <property type="gene ID" value="TanjilG_18586"/>
</dbReference>
<feature type="region of interest" description="Disordered" evidence="2">
    <location>
        <begin position="30"/>
        <end position="55"/>
    </location>
</feature>
<dbReference type="KEGG" id="lang:109338649"/>